<evidence type="ECO:0000313" key="10">
    <source>
        <dbReference type="Proteomes" id="UP000310158"/>
    </source>
</evidence>
<comment type="caution">
    <text evidence="9">The sequence shown here is derived from an EMBL/GenBank/DDBJ whole genome shotgun (WGS) entry which is preliminary data.</text>
</comment>
<dbReference type="PANTHER" id="PTHR10778:SF4">
    <property type="entry name" value="NUCLEOTIDE SUGAR TRANSPORTER SLC35B4"/>
    <property type="match status" value="1"/>
</dbReference>
<dbReference type="AlphaFoldDB" id="A0A4V3XEE3"/>
<dbReference type="GO" id="GO:0005789">
    <property type="term" value="C:endoplasmic reticulum membrane"/>
    <property type="evidence" value="ECO:0007669"/>
    <property type="project" value="TreeGrafter"/>
</dbReference>
<reference evidence="9 10" key="1">
    <citation type="submission" date="2019-02" db="EMBL/GenBank/DDBJ databases">
        <title>Genome sequencing of the rare red list fungi Bondarzewia mesenterica.</title>
        <authorList>
            <person name="Buettner E."/>
            <person name="Kellner H."/>
        </authorList>
    </citation>
    <scope>NUCLEOTIDE SEQUENCE [LARGE SCALE GENOMIC DNA]</scope>
    <source>
        <strain evidence="9 10">DSM 108281</strain>
    </source>
</reference>
<feature type="transmembrane region" description="Helical" evidence="8">
    <location>
        <begin position="32"/>
        <end position="51"/>
    </location>
</feature>
<evidence type="ECO:0000256" key="1">
    <source>
        <dbReference type="ARBA" id="ARBA00004127"/>
    </source>
</evidence>
<keyword evidence="3" id="KW-0762">Sugar transport</keyword>
<name>A0A4V3XEE3_9AGAM</name>
<dbReference type="GO" id="GO:0005462">
    <property type="term" value="F:UDP-N-acetylglucosamine transmembrane transporter activity"/>
    <property type="evidence" value="ECO:0007669"/>
    <property type="project" value="TreeGrafter"/>
</dbReference>
<keyword evidence="2" id="KW-0813">Transport</keyword>
<evidence type="ECO:0000256" key="6">
    <source>
        <dbReference type="ARBA" id="ARBA00023136"/>
    </source>
</evidence>
<dbReference type="GO" id="GO:0005464">
    <property type="term" value="F:UDP-xylose transmembrane transporter activity"/>
    <property type="evidence" value="ECO:0007669"/>
    <property type="project" value="TreeGrafter"/>
</dbReference>
<accession>A0A4V3XEE3</accession>
<protein>
    <recommendedName>
        <fullName evidence="11">UAA transporter</fullName>
    </recommendedName>
</protein>
<proteinExistence type="predicted"/>
<feature type="transmembrane region" description="Helical" evidence="8">
    <location>
        <begin position="241"/>
        <end position="262"/>
    </location>
</feature>
<dbReference type="Proteomes" id="UP000310158">
    <property type="component" value="Unassembled WGS sequence"/>
</dbReference>
<dbReference type="GO" id="GO:0000139">
    <property type="term" value="C:Golgi membrane"/>
    <property type="evidence" value="ECO:0007669"/>
    <property type="project" value="TreeGrafter"/>
</dbReference>
<dbReference type="Pfam" id="PF08449">
    <property type="entry name" value="UAA"/>
    <property type="match status" value="2"/>
</dbReference>
<organism evidence="9 10">
    <name type="scientific">Bondarzewia mesenterica</name>
    <dbReference type="NCBI Taxonomy" id="1095465"/>
    <lineage>
        <taxon>Eukaryota</taxon>
        <taxon>Fungi</taxon>
        <taxon>Dikarya</taxon>
        <taxon>Basidiomycota</taxon>
        <taxon>Agaricomycotina</taxon>
        <taxon>Agaricomycetes</taxon>
        <taxon>Russulales</taxon>
        <taxon>Bondarzewiaceae</taxon>
        <taxon>Bondarzewia</taxon>
    </lineage>
</organism>
<feature type="compositionally biased region" description="Polar residues" evidence="7">
    <location>
        <begin position="99"/>
        <end position="108"/>
    </location>
</feature>
<evidence type="ECO:0008006" key="11">
    <source>
        <dbReference type="Google" id="ProtNLM"/>
    </source>
</evidence>
<evidence type="ECO:0000256" key="2">
    <source>
        <dbReference type="ARBA" id="ARBA00022448"/>
    </source>
</evidence>
<feature type="transmembrane region" description="Helical" evidence="8">
    <location>
        <begin position="268"/>
        <end position="287"/>
    </location>
</feature>
<evidence type="ECO:0000256" key="3">
    <source>
        <dbReference type="ARBA" id="ARBA00022597"/>
    </source>
</evidence>
<evidence type="ECO:0000256" key="7">
    <source>
        <dbReference type="SAM" id="MobiDB-lite"/>
    </source>
</evidence>
<gene>
    <name evidence="9" type="ORF">EW146_g6882</name>
</gene>
<keyword evidence="5 8" id="KW-1133">Transmembrane helix</keyword>
<evidence type="ECO:0000256" key="8">
    <source>
        <dbReference type="SAM" id="Phobius"/>
    </source>
</evidence>
<feature type="region of interest" description="Disordered" evidence="7">
    <location>
        <begin position="99"/>
        <end position="129"/>
    </location>
</feature>
<evidence type="ECO:0000256" key="4">
    <source>
        <dbReference type="ARBA" id="ARBA00022692"/>
    </source>
</evidence>
<dbReference type="InterPro" id="IPR013657">
    <property type="entry name" value="SCL35B1-4/HUT1"/>
</dbReference>
<dbReference type="EMBL" id="SGPL01000364">
    <property type="protein sequence ID" value="THH13323.1"/>
    <property type="molecule type" value="Genomic_DNA"/>
</dbReference>
<evidence type="ECO:0000313" key="9">
    <source>
        <dbReference type="EMBL" id="THH13323.1"/>
    </source>
</evidence>
<keyword evidence="6 8" id="KW-0472">Membrane</keyword>
<comment type="subcellular location">
    <subcellularLocation>
        <location evidence="1">Endomembrane system</location>
        <topology evidence="1">Multi-pass membrane protein</topology>
    </subcellularLocation>
</comment>
<keyword evidence="4 8" id="KW-0812">Transmembrane</keyword>
<feature type="transmembrane region" description="Helical" evidence="8">
    <location>
        <begin position="6"/>
        <end position="23"/>
    </location>
</feature>
<dbReference type="PANTHER" id="PTHR10778">
    <property type="entry name" value="SOLUTE CARRIER FAMILY 35 MEMBER B"/>
    <property type="match status" value="1"/>
</dbReference>
<feature type="compositionally biased region" description="Basic and acidic residues" evidence="7">
    <location>
        <begin position="116"/>
        <end position="129"/>
    </location>
</feature>
<dbReference type="OrthoDB" id="999962at2759"/>
<evidence type="ECO:0000256" key="5">
    <source>
        <dbReference type="ARBA" id="ARBA00022989"/>
    </source>
</evidence>
<feature type="transmembrane region" description="Helical" evidence="8">
    <location>
        <begin position="63"/>
        <end position="88"/>
    </location>
</feature>
<sequence length="304" mass="33020">MPVHIIFRSGGLVVSMLMGWLIMRRRYTLTQVFSVLLVTFGVVLTTFSASVPKKKASASSHDAALHSYITGIAILTLALVFSGFLGIVQDKTYSHYGNYTKPTNSSAPPNGAFRPKTSETSKTETKDDRPDTWQESMFYLHFLSLPIFILVRHDIATQAQALLSSPALHLSLPFRLPASPLPHTPTSLYLQTSSPLPPPAPPLQTLTLTLPSALPALFLNTLTQLLCVAGVNRLTTRVTSLTVTLILVVRKAVSLVLSVMLFKQEASWGMLWAGACLVFAGTVGYSMGGKSKSKGQSEEKDKAE</sequence>
<keyword evidence="10" id="KW-1185">Reference proteome</keyword>